<dbReference type="PANTHER" id="PTHR31190:SF476">
    <property type="entry name" value="ETHYLENE-RESPONSIVE TRANSCRIPTION FACTOR 1"/>
    <property type="match status" value="1"/>
</dbReference>
<dbReference type="PROSITE" id="PS51032">
    <property type="entry name" value="AP2_ERF"/>
    <property type="match status" value="1"/>
</dbReference>
<keyword evidence="5" id="KW-0539">Nucleus</keyword>
<proteinExistence type="predicted"/>
<dbReference type="EMBL" id="CM017879">
    <property type="protein sequence ID" value="KAG1359272.1"/>
    <property type="molecule type" value="Genomic_DNA"/>
</dbReference>
<evidence type="ECO:0000259" key="8">
    <source>
        <dbReference type="PROSITE" id="PS51032"/>
    </source>
</evidence>
<feature type="compositionally biased region" description="Basic and acidic residues" evidence="6">
    <location>
        <begin position="42"/>
        <end position="51"/>
    </location>
</feature>
<dbReference type="FunFam" id="3.30.730.10:FF:000001">
    <property type="entry name" value="Ethylene-responsive transcription factor 2"/>
    <property type="match status" value="1"/>
</dbReference>
<gene>
    <name evidence="9" type="ORF">COCNU_08G007180</name>
</gene>
<name>A0A8K0IIJ8_COCNU</name>
<dbReference type="SMART" id="SM00380">
    <property type="entry name" value="AP2"/>
    <property type="match status" value="1"/>
</dbReference>
<keyword evidence="3" id="KW-0238">DNA-binding</keyword>
<dbReference type="GO" id="GO:0009873">
    <property type="term" value="P:ethylene-activated signaling pathway"/>
    <property type="evidence" value="ECO:0007669"/>
    <property type="project" value="InterPro"/>
</dbReference>
<keyword evidence="7" id="KW-0472">Membrane</keyword>
<dbReference type="AlphaFoldDB" id="A0A8K0IIJ8"/>
<accession>A0A8K0IIJ8</accession>
<evidence type="ECO:0000256" key="7">
    <source>
        <dbReference type="SAM" id="Phobius"/>
    </source>
</evidence>
<reference evidence="9" key="1">
    <citation type="journal article" date="2017" name="Gigascience">
        <title>The genome draft of coconut (Cocos nucifera).</title>
        <authorList>
            <person name="Xiao Y."/>
            <person name="Xu P."/>
            <person name="Fan H."/>
            <person name="Baudouin L."/>
            <person name="Xia W."/>
            <person name="Bocs S."/>
            <person name="Xu J."/>
            <person name="Li Q."/>
            <person name="Guo A."/>
            <person name="Zhou L."/>
            <person name="Li J."/>
            <person name="Wu Y."/>
            <person name="Ma Z."/>
            <person name="Armero A."/>
            <person name="Issali A.E."/>
            <person name="Liu N."/>
            <person name="Peng M."/>
            <person name="Yang Y."/>
        </authorList>
    </citation>
    <scope>NUCLEOTIDE SEQUENCE</scope>
    <source>
        <tissue evidence="9">Spear leaf of Hainan Tall coconut</tissue>
    </source>
</reference>
<dbReference type="OrthoDB" id="1868634at2759"/>
<dbReference type="InterPro" id="IPR044808">
    <property type="entry name" value="ERF_plant"/>
</dbReference>
<protein>
    <submittedName>
        <fullName evidence="9">Ethylene-responsive transcription factor ERF105-like</fullName>
    </submittedName>
</protein>
<dbReference type="PANTHER" id="PTHR31190">
    <property type="entry name" value="DNA-BINDING DOMAIN"/>
    <property type="match status" value="1"/>
</dbReference>
<keyword evidence="7" id="KW-0812">Transmembrane</keyword>
<dbReference type="CDD" id="cd00018">
    <property type="entry name" value="AP2"/>
    <property type="match status" value="1"/>
</dbReference>
<evidence type="ECO:0000256" key="1">
    <source>
        <dbReference type="ARBA" id="ARBA00004123"/>
    </source>
</evidence>
<dbReference type="Gene3D" id="3.30.730.10">
    <property type="entry name" value="AP2/ERF domain"/>
    <property type="match status" value="1"/>
</dbReference>
<dbReference type="InterPro" id="IPR036955">
    <property type="entry name" value="AP2/ERF_dom_sf"/>
</dbReference>
<keyword evidence="10" id="KW-1185">Reference proteome</keyword>
<dbReference type="InterPro" id="IPR016177">
    <property type="entry name" value="DNA-bd_dom_sf"/>
</dbReference>
<evidence type="ECO:0000256" key="3">
    <source>
        <dbReference type="ARBA" id="ARBA00023125"/>
    </source>
</evidence>
<evidence type="ECO:0000256" key="4">
    <source>
        <dbReference type="ARBA" id="ARBA00023163"/>
    </source>
</evidence>
<dbReference type="GO" id="GO:0003677">
    <property type="term" value="F:DNA binding"/>
    <property type="evidence" value="ECO:0007669"/>
    <property type="project" value="UniProtKB-KW"/>
</dbReference>
<comment type="caution">
    <text evidence="9">The sequence shown here is derived from an EMBL/GenBank/DDBJ whole genome shotgun (WGS) entry which is preliminary data.</text>
</comment>
<dbReference type="SUPFAM" id="SSF54171">
    <property type="entry name" value="DNA-binding domain"/>
    <property type="match status" value="1"/>
</dbReference>
<keyword evidence="7" id="KW-1133">Transmembrane helix</keyword>
<keyword evidence="2" id="KW-0805">Transcription regulation</keyword>
<reference evidence="9" key="2">
    <citation type="submission" date="2019-07" db="EMBL/GenBank/DDBJ databases">
        <authorList>
            <person name="Yang Y."/>
            <person name="Bocs S."/>
            <person name="Baudouin L."/>
        </authorList>
    </citation>
    <scope>NUCLEOTIDE SEQUENCE</scope>
    <source>
        <tissue evidence="9">Spear leaf of Hainan Tall coconut</tissue>
    </source>
</reference>
<feature type="domain" description="AP2/ERF" evidence="8">
    <location>
        <begin position="94"/>
        <end position="152"/>
    </location>
</feature>
<evidence type="ECO:0000313" key="9">
    <source>
        <dbReference type="EMBL" id="KAG1359272.1"/>
    </source>
</evidence>
<dbReference type="GO" id="GO:0003700">
    <property type="term" value="F:DNA-binding transcription factor activity"/>
    <property type="evidence" value="ECO:0007669"/>
    <property type="project" value="InterPro"/>
</dbReference>
<evidence type="ECO:0000256" key="6">
    <source>
        <dbReference type="SAM" id="MobiDB-lite"/>
    </source>
</evidence>
<feature type="region of interest" description="Disordered" evidence="6">
    <location>
        <begin position="29"/>
        <end position="51"/>
    </location>
</feature>
<organism evidence="9 10">
    <name type="scientific">Cocos nucifera</name>
    <name type="common">Coconut palm</name>
    <dbReference type="NCBI Taxonomy" id="13894"/>
    <lineage>
        <taxon>Eukaryota</taxon>
        <taxon>Viridiplantae</taxon>
        <taxon>Streptophyta</taxon>
        <taxon>Embryophyta</taxon>
        <taxon>Tracheophyta</taxon>
        <taxon>Spermatophyta</taxon>
        <taxon>Magnoliopsida</taxon>
        <taxon>Liliopsida</taxon>
        <taxon>Arecaceae</taxon>
        <taxon>Arecoideae</taxon>
        <taxon>Cocoseae</taxon>
        <taxon>Attaleinae</taxon>
        <taxon>Cocos</taxon>
    </lineage>
</organism>
<dbReference type="Proteomes" id="UP000797356">
    <property type="component" value="Chromosome 8"/>
</dbReference>
<dbReference type="GO" id="GO:0005634">
    <property type="term" value="C:nucleus"/>
    <property type="evidence" value="ECO:0007669"/>
    <property type="project" value="UniProtKB-SubCell"/>
</dbReference>
<comment type="subcellular location">
    <subcellularLocation>
        <location evidence="1">Nucleus</location>
    </subcellularLocation>
</comment>
<feature type="transmembrane region" description="Helical" evidence="7">
    <location>
        <begin position="223"/>
        <end position="244"/>
    </location>
</feature>
<evidence type="ECO:0000313" key="10">
    <source>
        <dbReference type="Proteomes" id="UP000797356"/>
    </source>
</evidence>
<evidence type="ECO:0000256" key="2">
    <source>
        <dbReference type="ARBA" id="ARBA00023015"/>
    </source>
</evidence>
<keyword evidence="4" id="KW-0804">Transcription</keyword>
<dbReference type="InterPro" id="IPR001471">
    <property type="entry name" value="AP2/ERF_dom"/>
</dbReference>
<sequence>MAMTNESSALDLIRQHLLDDSASLLADPSPDLPQIAPSYPASDHKSPISDHSDQIADITNWGAFRFDSHRLPPLTISLRPAPKVEWTEAADFRRYRGVRKRPWGRFAAEIRDPNRRGSRVWLGTFETAEEAARAYDRAAFRLRGSKAILNFPNEKSFDDWIKAEKDDNEKKKDLIALVKKHIEEHTPNETAMIVTGMVAPAAATYLKKTGENAQPLKKFRLHLIPNFVFVPTSTLVALLGVRVLRIRSAARA</sequence>
<dbReference type="Pfam" id="PF00847">
    <property type="entry name" value="AP2"/>
    <property type="match status" value="1"/>
</dbReference>
<evidence type="ECO:0000256" key="5">
    <source>
        <dbReference type="ARBA" id="ARBA00023242"/>
    </source>
</evidence>
<dbReference type="PRINTS" id="PR00367">
    <property type="entry name" value="ETHRSPELEMNT"/>
</dbReference>